<organism evidence="1 2">
    <name type="scientific">Verticiella sediminum</name>
    <dbReference type="NCBI Taxonomy" id="1247510"/>
    <lineage>
        <taxon>Bacteria</taxon>
        <taxon>Pseudomonadati</taxon>
        <taxon>Pseudomonadota</taxon>
        <taxon>Betaproteobacteria</taxon>
        <taxon>Burkholderiales</taxon>
        <taxon>Alcaligenaceae</taxon>
        <taxon>Verticiella</taxon>
    </lineage>
</organism>
<dbReference type="EMBL" id="VLTJ01000039">
    <property type="protein sequence ID" value="TSH90756.1"/>
    <property type="molecule type" value="Genomic_DNA"/>
</dbReference>
<dbReference type="OrthoDB" id="7775479at2"/>
<sequence>MQRYRNLSGKSGVVAYAVGQDHLLVQFVDGAIYRYDASAPGAAHVARMQQLAQRGRGLATYISRHVGKNFADKLDTP</sequence>
<protein>
    <recommendedName>
        <fullName evidence="3">KTSC domain-containing protein</fullName>
    </recommendedName>
</protein>
<comment type="caution">
    <text evidence="1">The sequence shown here is derived from an EMBL/GenBank/DDBJ whole genome shotgun (WGS) entry which is preliminary data.</text>
</comment>
<accession>A0A556ACY6</accession>
<gene>
    <name evidence="1" type="ORF">FOZ76_20120</name>
</gene>
<keyword evidence="2" id="KW-1185">Reference proteome</keyword>
<reference evidence="1 2" key="1">
    <citation type="submission" date="2019-07" db="EMBL/GenBank/DDBJ databases">
        <title>Qingshengfaniella alkalisoli gen. nov., sp. nov., isolated from saline soil.</title>
        <authorList>
            <person name="Xu L."/>
            <person name="Huang X.-X."/>
            <person name="Sun J.-Q."/>
        </authorList>
    </citation>
    <scope>NUCLEOTIDE SEQUENCE [LARGE SCALE GENOMIC DNA]</scope>
    <source>
        <strain evidence="1 2">DSM 27279</strain>
    </source>
</reference>
<evidence type="ECO:0000313" key="1">
    <source>
        <dbReference type="EMBL" id="TSH90756.1"/>
    </source>
</evidence>
<name>A0A556ACY6_9BURK</name>
<proteinExistence type="predicted"/>
<dbReference type="AlphaFoldDB" id="A0A556ACY6"/>
<evidence type="ECO:0000313" key="2">
    <source>
        <dbReference type="Proteomes" id="UP000318405"/>
    </source>
</evidence>
<dbReference type="Proteomes" id="UP000318405">
    <property type="component" value="Unassembled WGS sequence"/>
</dbReference>
<evidence type="ECO:0008006" key="3">
    <source>
        <dbReference type="Google" id="ProtNLM"/>
    </source>
</evidence>